<dbReference type="Proteomes" id="UP001472677">
    <property type="component" value="Unassembled WGS sequence"/>
</dbReference>
<name>A0ABR2FZZ0_9ROSI</name>
<protein>
    <submittedName>
        <fullName evidence="1">Uncharacterized protein</fullName>
    </submittedName>
</protein>
<proteinExistence type="predicted"/>
<comment type="caution">
    <text evidence="1">The sequence shown here is derived from an EMBL/GenBank/DDBJ whole genome shotgun (WGS) entry which is preliminary data.</text>
</comment>
<keyword evidence="2" id="KW-1185">Reference proteome</keyword>
<organism evidence="1 2">
    <name type="scientific">Hibiscus sabdariffa</name>
    <name type="common">roselle</name>
    <dbReference type="NCBI Taxonomy" id="183260"/>
    <lineage>
        <taxon>Eukaryota</taxon>
        <taxon>Viridiplantae</taxon>
        <taxon>Streptophyta</taxon>
        <taxon>Embryophyta</taxon>
        <taxon>Tracheophyta</taxon>
        <taxon>Spermatophyta</taxon>
        <taxon>Magnoliopsida</taxon>
        <taxon>eudicotyledons</taxon>
        <taxon>Gunneridae</taxon>
        <taxon>Pentapetalae</taxon>
        <taxon>rosids</taxon>
        <taxon>malvids</taxon>
        <taxon>Malvales</taxon>
        <taxon>Malvaceae</taxon>
        <taxon>Malvoideae</taxon>
        <taxon>Hibiscus</taxon>
    </lineage>
</organism>
<accession>A0ABR2FZZ0</accession>
<reference evidence="1 2" key="1">
    <citation type="journal article" date="2024" name="G3 (Bethesda)">
        <title>Genome assembly of Hibiscus sabdariffa L. provides insights into metabolisms of medicinal natural products.</title>
        <authorList>
            <person name="Kim T."/>
        </authorList>
    </citation>
    <scope>NUCLEOTIDE SEQUENCE [LARGE SCALE GENOMIC DNA]</scope>
    <source>
        <strain evidence="1">TK-2024</strain>
        <tissue evidence="1">Old leaves</tissue>
    </source>
</reference>
<evidence type="ECO:0000313" key="2">
    <source>
        <dbReference type="Proteomes" id="UP001472677"/>
    </source>
</evidence>
<evidence type="ECO:0000313" key="1">
    <source>
        <dbReference type="EMBL" id="KAK8589673.1"/>
    </source>
</evidence>
<sequence length="125" mass="14335">MSLSSPSKDYELLVTFWRMVFPYWRILFKLWPLTLPDSYSCAMYCSFRLFPQMGYVRKLGSCTNTGWSMDGATDDDCASFSLDAAHCSRQLCSCLVQYFLLTTLSASAHLQFKAQITTVQKYLCL</sequence>
<dbReference type="EMBL" id="JBBPBM010000004">
    <property type="protein sequence ID" value="KAK8589673.1"/>
    <property type="molecule type" value="Genomic_DNA"/>
</dbReference>
<gene>
    <name evidence="1" type="ORF">V6N12_024066</name>
</gene>